<dbReference type="Gene3D" id="3.40.50.300">
    <property type="entry name" value="P-loop containing nucleotide triphosphate hydrolases"/>
    <property type="match status" value="1"/>
</dbReference>
<keyword evidence="12" id="KW-1185">Reference proteome</keyword>
<evidence type="ECO:0000256" key="6">
    <source>
        <dbReference type="ARBA" id="ARBA00023136"/>
    </source>
</evidence>
<keyword evidence="6 8" id="KW-0472">Membrane</keyword>
<evidence type="ECO:0000256" key="2">
    <source>
        <dbReference type="ARBA" id="ARBA00022692"/>
    </source>
</evidence>
<feature type="domain" description="ABC transporter" evidence="9">
    <location>
        <begin position="360"/>
        <end position="591"/>
    </location>
</feature>
<feature type="transmembrane region" description="Helical" evidence="8">
    <location>
        <begin position="78"/>
        <end position="99"/>
    </location>
</feature>
<reference evidence="11 12" key="1">
    <citation type="submission" date="2024-07" db="EMBL/GenBank/DDBJ databases">
        <authorList>
            <person name="Kang M."/>
        </authorList>
    </citation>
    <scope>NUCLEOTIDE SEQUENCE [LARGE SCALE GENOMIC DNA]</scope>
    <source>
        <strain evidence="11 12">DFM31</strain>
    </source>
</reference>
<dbReference type="InterPro" id="IPR003593">
    <property type="entry name" value="AAA+_ATPase"/>
</dbReference>
<dbReference type="Pfam" id="PF00005">
    <property type="entry name" value="ABC_tran"/>
    <property type="match status" value="1"/>
</dbReference>
<keyword evidence="4 11" id="KW-0067">ATP-binding</keyword>
<dbReference type="Pfam" id="PF00664">
    <property type="entry name" value="ABC_membrane"/>
    <property type="match status" value="1"/>
</dbReference>
<evidence type="ECO:0000313" key="11">
    <source>
        <dbReference type="EMBL" id="MEV8465987.1"/>
    </source>
</evidence>
<dbReference type="CDD" id="cd18552">
    <property type="entry name" value="ABC_6TM_MsbA_like"/>
    <property type="match status" value="1"/>
</dbReference>
<feature type="transmembrane region" description="Helical" evidence="8">
    <location>
        <begin position="295"/>
        <end position="314"/>
    </location>
</feature>
<dbReference type="PROSITE" id="PS50929">
    <property type="entry name" value="ABC_TM1F"/>
    <property type="match status" value="1"/>
</dbReference>
<evidence type="ECO:0000256" key="5">
    <source>
        <dbReference type="ARBA" id="ARBA00022989"/>
    </source>
</evidence>
<feature type="coiled-coil region" evidence="7">
    <location>
        <begin position="237"/>
        <end position="264"/>
    </location>
</feature>
<feature type="transmembrane region" description="Helical" evidence="8">
    <location>
        <begin position="181"/>
        <end position="199"/>
    </location>
</feature>
<feature type="transmembrane region" description="Helical" evidence="8">
    <location>
        <begin position="156"/>
        <end position="175"/>
    </location>
</feature>
<sequence length="597" mass="66119">MKLRIFGKSSESDGKPFFTAQDRENIAWFWNAYLKKRTVWLLLVLGLILVQGLVYQQFLRLTESGLRVIFDQGAVRDLYKVCGLVFALFFVRGITSYVVPRTSTWLASGAVMELRRDLIEKLLVLDLSYFERSSPADIILRVVTQAQQLSRFVGQVTINAVRDAVMVIIVSGYLIYKAPLLFLTALIIAPVILFTLQFVSRRIKHVQRTAEAALGAYMNTLEETVNGMRTVKISNQEEFEEARLQATNEKIRSLQVRVQAAQAIVLPAIDFASAFAYAMVIGFGGYMAISPHHDIDGAAIITFMLGLVMVFDPLRALAKFFTQLQQQLVQLDSVHSIMRQEPSIVDVPDATDDFDAAADIRLEKVTFGYSADQPLFKDLDLTFDGGKRTAIVGATGSGKTTVLSLLGRLYDIQGGAVMIGDHNVRDIRIATLRKSFSVVAQDIVIFNASIWENIKYVRPQSTDEEIWAAAEAAEIAGLIRDRGNTPLGPKGAQLSGGQKQRIAIARAFLRSAPILLLDEATSALDQRTEERIKGALNRLSEGKTTIIVAHRLSSVIDADKIYVLDQGRVVETGTHAELLALGGLYAGMYTTQKEGYR</sequence>
<dbReference type="PANTHER" id="PTHR24221:SF654">
    <property type="entry name" value="ATP-BINDING CASSETTE SUB-FAMILY B MEMBER 6"/>
    <property type="match status" value="1"/>
</dbReference>
<dbReference type="Proteomes" id="UP001553161">
    <property type="component" value="Unassembled WGS sequence"/>
</dbReference>
<evidence type="ECO:0000256" key="4">
    <source>
        <dbReference type="ARBA" id="ARBA00022840"/>
    </source>
</evidence>
<name>A0ABV3L341_9RHOB</name>
<dbReference type="InterPro" id="IPR036640">
    <property type="entry name" value="ABC1_TM_sf"/>
</dbReference>
<accession>A0ABV3L341</accession>
<organism evidence="11 12">
    <name type="scientific">Meridianimarinicoccus marinus</name>
    <dbReference type="NCBI Taxonomy" id="3231483"/>
    <lineage>
        <taxon>Bacteria</taxon>
        <taxon>Pseudomonadati</taxon>
        <taxon>Pseudomonadota</taxon>
        <taxon>Alphaproteobacteria</taxon>
        <taxon>Rhodobacterales</taxon>
        <taxon>Paracoccaceae</taxon>
        <taxon>Meridianimarinicoccus</taxon>
    </lineage>
</organism>
<evidence type="ECO:0000256" key="7">
    <source>
        <dbReference type="SAM" id="Coils"/>
    </source>
</evidence>
<comment type="caution">
    <text evidence="11">The sequence shown here is derived from an EMBL/GenBank/DDBJ whole genome shotgun (WGS) entry which is preliminary data.</text>
</comment>
<evidence type="ECO:0000313" key="12">
    <source>
        <dbReference type="Proteomes" id="UP001553161"/>
    </source>
</evidence>
<dbReference type="Gene3D" id="1.20.1560.10">
    <property type="entry name" value="ABC transporter type 1, transmembrane domain"/>
    <property type="match status" value="1"/>
</dbReference>
<feature type="domain" description="ABC transmembrane type-1" evidence="10">
    <location>
        <begin position="42"/>
        <end position="326"/>
    </location>
</feature>
<feature type="transmembrane region" description="Helical" evidence="8">
    <location>
        <begin position="39"/>
        <end position="58"/>
    </location>
</feature>
<keyword evidence="2 8" id="KW-0812">Transmembrane</keyword>
<dbReference type="GO" id="GO:0005524">
    <property type="term" value="F:ATP binding"/>
    <property type="evidence" value="ECO:0007669"/>
    <property type="project" value="UniProtKB-KW"/>
</dbReference>
<dbReference type="EMBL" id="JBFBVU010000003">
    <property type="protein sequence ID" value="MEV8465987.1"/>
    <property type="molecule type" value="Genomic_DNA"/>
</dbReference>
<dbReference type="PANTHER" id="PTHR24221">
    <property type="entry name" value="ATP-BINDING CASSETTE SUB-FAMILY B"/>
    <property type="match status" value="1"/>
</dbReference>
<dbReference type="InterPro" id="IPR039421">
    <property type="entry name" value="Type_1_exporter"/>
</dbReference>
<evidence type="ECO:0000259" key="10">
    <source>
        <dbReference type="PROSITE" id="PS50929"/>
    </source>
</evidence>
<keyword evidence="5 8" id="KW-1133">Transmembrane helix</keyword>
<dbReference type="SUPFAM" id="SSF90123">
    <property type="entry name" value="ABC transporter transmembrane region"/>
    <property type="match status" value="1"/>
</dbReference>
<dbReference type="InterPro" id="IPR017871">
    <property type="entry name" value="ABC_transporter-like_CS"/>
</dbReference>
<feature type="transmembrane region" description="Helical" evidence="8">
    <location>
        <begin position="260"/>
        <end position="289"/>
    </location>
</feature>
<proteinExistence type="predicted"/>
<protein>
    <submittedName>
        <fullName evidence="11">ABC transporter ATP-binding protein</fullName>
    </submittedName>
</protein>
<evidence type="ECO:0000256" key="1">
    <source>
        <dbReference type="ARBA" id="ARBA00004651"/>
    </source>
</evidence>
<gene>
    <name evidence="11" type="ORF">AB0T83_04215</name>
</gene>
<dbReference type="InterPro" id="IPR027417">
    <property type="entry name" value="P-loop_NTPase"/>
</dbReference>
<keyword evidence="7" id="KW-0175">Coiled coil</keyword>
<evidence type="ECO:0000259" key="9">
    <source>
        <dbReference type="PROSITE" id="PS50893"/>
    </source>
</evidence>
<dbReference type="SMART" id="SM00382">
    <property type="entry name" value="AAA"/>
    <property type="match status" value="1"/>
</dbReference>
<dbReference type="PROSITE" id="PS00211">
    <property type="entry name" value="ABC_TRANSPORTER_1"/>
    <property type="match status" value="1"/>
</dbReference>
<evidence type="ECO:0000256" key="3">
    <source>
        <dbReference type="ARBA" id="ARBA00022741"/>
    </source>
</evidence>
<evidence type="ECO:0000256" key="8">
    <source>
        <dbReference type="SAM" id="Phobius"/>
    </source>
</evidence>
<dbReference type="PROSITE" id="PS50893">
    <property type="entry name" value="ABC_TRANSPORTER_2"/>
    <property type="match status" value="1"/>
</dbReference>
<dbReference type="InterPro" id="IPR011527">
    <property type="entry name" value="ABC1_TM_dom"/>
</dbReference>
<dbReference type="InterPro" id="IPR003439">
    <property type="entry name" value="ABC_transporter-like_ATP-bd"/>
</dbReference>
<dbReference type="RefSeq" id="WP_366191796.1">
    <property type="nucleotide sequence ID" value="NZ_JBFBVU010000003.1"/>
</dbReference>
<dbReference type="SUPFAM" id="SSF52540">
    <property type="entry name" value="P-loop containing nucleoside triphosphate hydrolases"/>
    <property type="match status" value="1"/>
</dbReference>
<keyword evidence="3" id="KW-0547">Nucleotide-binding</keyword>
<comment type="subcellular location">
    <subcellularLocation>
        <location evidence="1">Cell membrane</location>
        <topology evidence="1">Multi-pass membrane protein</topology>
    </subcellularLocation>
</comment>